<protein>
    <submittedName>
        <fullName evidence="1">Lambda family phage portal protein</fullName>
    </submittedName>
</protein>
<keyword evidence="2" id="KW-1185">Reference proteome</keyword>
<evidence type="ECO:0000313" key="1">
    <source>
        <dbReference type="EMBL" id="PTX38714.1"/>
    </source>
</evidence>
<dbReference type="RefSeq" id="WP_108130977.1">
    <property type="nucleotide sequence ID" value="NZ_QBKP01000041.1"/>
</dbReference>
<dbReference type="GO" id="GO:0019068">
    <property type="term" value="P:virion assembly"/>
    <property type="evidence" value="ECO:0007669"/>
    <property type="project" value="InterPro"/>
</dbReference>
<proteinExistence type="predicted"/>
<accession>A0A2T6A4G9</accession>
<dbReference type="InterPro" id="IPR006429">
    <property type="entry name" value="Phage_lambda_portal"/>
</dbReference>
<dbReference type="OrthoDB" id="9770450at2"/>
<reference evidence="1 2" key="1">
    <citation type="submission" date="2018-04" db="EMBL/GenBank/DDBJ databases">
        <title>Genomic Encyclopedia of Archaeal and Bacterial Type Strains, Phase II (KMG-II): from individual species to whole genera.</title>
        <authorList>
            <person name="Goeker M."/>
        </authorList>
    </citation>
    <scope>NUCLEOTIDE SEQUENCE [LARGE SCALE GENOMIC DNA]</scope>
    <source>
        <strain evidence="1 2">DSM 21823</strain>
    </source>
</reference>
<sequence>MNRFEKAILAIAPQWGAKRARARAIAAHYDAAQIGRRTSTMRPTRTDADSAARQRQTMAFFSRDMIRNAPFAKRGQAVIAGNVVGDGIIPKVTVRYPKLRKTGQKLIRDRGLKRIEEHFDTTRIDRNGRLNLYGLQNLIMRAVVADGECLVRLHSDTLVDGALPLQLEVLESDYLDQHKVGAIEGGGEIRDGIEYDASSRRVAYWLFPAHPGSDRPMFRGASVSVRVPADEILHIYRVDRPGQQRGVTWFDAVMLRLQDLADHEDAQLVRQKIAACFAVFRTNTEGNSGNADDAFGEISPGMIYDLAEGQDVSFAEPPGVAAYDEFTRSVLRSIAAGLGISYEALTGDLAQVNFSSARMGRLEMDQNVSEWQHLLLIPQLMQPLAEAFVDAWQALDAEDFAAAGLPNDIWQTISLTWVPPRKIIVDPAREFTALREAVRSGFASRQQVVRMLGIDPERLLEEQVQDKEDAANLGLLFDSDPRADVSRLSRGSDSADVVDDTVVSLLDAMRQAHPRAFGAIISKLAA</sequence>
<comment type="caution">
    <text evidence="1">The sequence shown here is derived from an EMBL/GenBank/DDBJ whole genome shotgun (WGS) entry which is preliminary data.</text>
</comment>
<evidence type="ECO:0000313" key="2">
    <source>
        <dbReference type="Proteomes" id="UP000244224"/>
    </source>
</evidence>
<gene>
    <name evidence="1" type="ORF">C8N34_1418</name>
</gene>
<dbReference type="NCBIfam" id="TIGR01539">
    <property type="entry name" value="portal_lambda"/>
    <property type="match status" value="1"/>
</dbReference>
<dbReference type="Pfam" id="PF05136">
    <property type="entry name" value="Phage_portal_2"/>
    <property type="match status" value="1"/>
</dbReference>
<dbReference type="EMBL" id="QBKP01000041">
    <property type="protein sequence ID" value="PTX38714.1"/>
    <property type="molecule type" value="Genomic_DNA"/>
</dbReference>
<name>A0A2T6A4G9_9RHOB</name>
<dbReference type="Proteomes" id="UP000244224">
    <property type="component" value="Unassembled WGS sequence"/>
</dbReference>
<dbReference type="GO" id="GO:0005198">
    <property type="term" value="F:structural molecule activity"/>
    <property type="evidence" value="ECO:0007669"/>
    <property type="project" value="InterPro"/>
</dbReference>
<dbReference type="AlphaFoldDB" id="A0A2T6A4G9"/>
<organism evidence="1 2">
    <name type="scientific">Gemmobacter caeni</name>
    <dbReference type="NCBI Taxonomy" id="589035"/>
    <lineage>
        <taxon>Bacteria</taxon>
        <taxon>Pseudomonadati</taxon>
        <taxon>Pseudomonadota</taxon>
        <taxon>Alphaproteobacteria</taxon>
        <taxon>Rhodobacterales</taxon>
        <taxon>Paracoccaceae</taxon>
        <taxon>Gemmobacter</taxon>
    </lineage>
</organism>